<dbReference type="AlphaFoldDB" id="A0A401HAY7"/>
<keyword evidence="4" id="KW-0049">Antioxidant</keyword>
<evidence type="ECO:0000256" key="7">
    <source>
        <dbReference type="ARBA" id="ARBA00023284"/>
    </source>
</evidence>
<dbReference type="PIRSF" id="PIRSF000239">
    <property type="entry name" value="AHPC"/>
    <property type="match status" value="1"/>
</dbReference>
<dbReference type="PROSITE" id="PS51352">
    <property type="entry name" value="THIOREDOXIN_2"/>
    <property type="match status" value="1"/>
</dbReference>
<organism evidence="13 14">
    <name type="scientific">Aeropyrum pernix</name>
    <dbReference type="NCBI Taxonomy" id="56636"/>
    <lineage>
        <taxon>Archaea</taxon>
        <taxon>Thermoproteota</taxon>
        <taxon>Thermoprotei</taxon>
        <taxon>Desulfurococcales</taxon>
        <taxon>Desulfurococcaceae</taxon>
        <taxon>Aeropyrum</taxon>
    </lineage>
</organism>
<evidence type="ECO:0000256" key="2">
    <source>
        <dbReference type="ARBA" id="ARBA00013017"/>
    </source>
</evidence>
<comment type="catalytic activity">
    <reaction evidence="10">
        <text>a hydroperoxide + [thioredoxin]-dithiol = an alcohol + [thioredoxin]-disulfide + H2O</text>
        <dbReference type="Rhea" id="RHEA:62620"/>
        <dbReference type="Rhea" id="RHEA-COMP:10698"/>
        <dbReference type="Rhea" id="RHEA-COMP:10700"/>
        <dbReference type="ChEBI" id="CHEBI:15377"/>
        <dbReference type="ChEBI" id="CHEBI:29950"/>
        <dbReference type="ChEBI" id="CHEBI:30879"/>
        <dbReference type="ChEBI" id="CHEBI:35924"/>
        <dbReference type="ChEBI" id="CHEBI:50058"/>
        <dbReference type="EC" id="1.11.1.24"/>
    </reaction>
</comment>
<evidence type="ECO:0000256" key="8">
    <source>
        <dbReference type="ARBA" id="ARBA00032824"/>
    </source>
</evidence>
<evidence type="ECO:0000256" key="6">
    <source>
        <dbReference type="ARBA" id="ARBA00023157"/>
    </source>
</evidence>
<keyword evidence="5" id="KW-0560">Oxidoreductase</keyword>
<gene>
    <name evidence="13" type="ORF">apy_12470</name>
</gene>
<sequence>MLSVGDPAPDIEIRLIDGSTLRLSQLRGRIVVLYFYPKAFTPGCTREAIGFNGLYEEFKKLGAEVIGVSMDPPGRNRRFAQNYGVRFRLASDVEGEACKSFGVLKGLGPIRFADRATFVIDREGRIAKVIRGFMNAEKHVVEALEEVKKLAQDDSSSKTASS</sequence>
<dbReference type="SUPFAM" id="SSF52833">
    <property type="entry name" value="Thioredoxin-like"/>
    <property type="match status" value="1"/>
</dbReference>
<name>A0A401HAY7_AERPX</name>
<dbReference type="Proteomes" id="UP000291213">
    <property type="component" value="Unassembled WGS sequence"/>
</dbReference>
<dbReference type="EMBL" id="BDMD01000074">
    <property type="protein sequence ID" value="GBF09522.1"/>
    <property type="molecule type" value="Genomic_DNA"/>
</dbReference>
<evidence type="ECO:0000256" key="11">
    <source>
        <dbReference type="PIRSR" id="PIRSR000239-1"/>
    </source>
</evidence>
<keyword evidence="3" id="KW-0575">Peroxidase</keyword>
<feature type="active site" description="Cysteine sulfenic acid (-SOH) intermediate; for peroxidase activity" evidence="11">
    <location>
        <position position="44"/>
    </location>
</feature>
<dbReference type="Gene3D" id="3.40.30.10">
    <property type="entry name" value="Glutaredoxin"/>
    <property type="match status" value="1"/>
</dbReference>
<protein>
    <recommendedName>
        <fullName evidence="2">thioredoxin-dependent peroxiredoxin</fullName>
        <ecNumber evidence="2">1.11.1.24</ecNumber>
    </recommendedName>
    <alternativeName>
        <fullName evidence="8">Thioredoxin peroxidase</fullName>
    </alternativeName>
</protein>
<evidence type="ECO:0000256" key="9">
    <source>
        <dbReference type="ARBA" id="ARBA00038489"/>
    </source>
</evidence>
<evidence type="ECO:0000259" key="12">
    <source>
        <dbReference type="PROSITE" id="PS51352"/>
    </source>
</evidence>
<dbReference type="GO" id="GO:0008379">
    <property type="term" value="F:thioredoxin peroxidase activity"/>
    <property type="evidence" value="ECO:0007669"/>
    <property type="project" value="TreeGrafter"/>
</dbReference>
<proteinExistence type="inferred from homology"/>
<dbReference type="PANTHER" id="PTHR42801:SF4">
    <property type="entry name" value="AHPC_TSA FAMILY PROTEIN"/>
    <property type="match status" value="1"/>
</dbReference>
<evidence type="ECO:0000256" key="1">
    <source>
        <dbReference type="ARBA" id="ARBA00011245"/>
    </source>
</evidence>
<dbReference type="Pfam" id="PF00578">
    <property type="entry name" value="AhpC-TSA"/>
    <property type="match status" value="1"/>
</dbReference>
<reference evidence="13 14" key="1">
    <citation type="submission" date="2017-02" db="EMBL/GenBank/DDBJ databases">
        <title>isolation and characterization of a novel temperate virus Aeropyrum globular virus 1 infecting hyperthermophilic archaeon Aeropyrum.</title>
        <authorList>
            <person name="Yumiya M."/>
            <person name="Yoshida T."/>
            <person name="Sako Y."/>
        </authorList>
    </citation>
    <scope>NUCLEOTIDE SEQUENCE [LARGE SCALE GENOMIC DNA]</scope>
    <source>
        <strain evidence="13 14">YK1-12-2013</strain>
    </source>
</reference>
<evidence type="ECO:0000256" key="4">
    <source>
        <dbReference type="ARBA" id="ARBA00022862"/>
    </source>
</evidence>
<dbReference type="GO" id="GO:0005737">
    <property type="term" value="C:cytoplasm"/>
    <property type="evidence" value="ECO:0007669"/>
    <property type="project" value="TreeGrafter"/>
</dbReference>
<dbReference type="RefSeq" id="WP_131160489.1">
    <property type="nucleotide sequence ID" value="NZ_BDMD01000074.1"/>
</dbReference>
<dbReference type="InterPro" id="IPR050924">
    <property type="entry name" value="Peroxiredoxin_BCP/PrxQ"/>
</dbReference>
<dbReference type="EC" id="1.11.1.24" evidence="2"/>
<dbReference type="InterPro" id="IPR000866">
    <property type="entry name" value="AhpC/TSA"/>
</dbReference>
<dbReference type="GO" id="GO:0045454">
    <property type="term" value="P:cell redox homeostasis"/>
    <property type="evidence" value="ECO:0007669"/>
    <property type="project" value="TreeGrafter"/>
</dbReference>
<keyword evidence="7" id="KW-0676">Redox-active center</keyword>
<dbReference type="OrthoDB" id="145578at2157"/>
<feature type="domain" description="Thioredoxin" evidence="12">
    <location>
        <begin position="2"/>
        <end position="149"/>
    </location>
</feature>
<keyword evidence="6" id="KW-1015">Disulfide bond</keyword>
<dbReference type="GO" id="GO:0034599">
    <property type="term" value="P:cellular response to oxidative stress"/>
    <property type="evidence" value="ECO:0007669"/>
    <property type="project" value="TreeGrafter"/>
</dbReference>
<evidence type="ECO:0000256" key="5">
    <source>
        <dbReference type="ARBA" id="ARBA00023002"/>
    </source>
</evidence>
<dbReference type="PANTHER" id="PTHR42801">
    <property type="entry name" value="THIOREDOXIN-DEPENDENT PEROXIDE REDUCTASE"/>
    <property type="match status" value="1"/>
</dbReference>
<dbReference type="InterPro" id="IPR036249">
    <property type="entry name" value="Thioredoxin-like_sf"/>
</dbReference>
<evidence type="ECO:0000256" key="10">
    <source>
        <dbReference type="ARBA" id="ARBA00049091"/>
    </source>
</evidence>
<evidence type="ECO:0000313" key="14">
    <source>
        <dbReference type="Proteomes" id="UP000291213"/>
    </source>
</evidence>
<comment type="caution">
    <text evidence="13">The sequence shown here is derived from an EMBL/GenBank/DDBJ whole genome shotgun (WGS) entry which is preliminary data.</text>
</comment>
<dbReference type="InterPro" id="IPR013766">
    <property type="entry name" value="Thioredoxin_domain"/>
</dbReference>
<dbReference type="InterPro" id="IPR024706">
    <property type="entry name" value="Peroxiredoxin_AhpC-typ"/>
</dbReference>
<comment type="similarity">
    <text evidence="9">Belongs to the peroxiredoxin family. BCP/PrxQ subfamily.</text>
</comment>
<dbReference type="CDD" id="cd03017">
    <property type="entry name" value="PRX_BCP"/>
    <property type="match status" value="1"/>
</dbReference>
<accession>A0A401HAY7</accession>
<evidence type="ECO:0000256" key="3">
    <source>
        <dbReference type="ARBA" id="ARBA00022559"/>
    </source>
</evidence>
<evidence type="ECO:0000313" key="13">
    <source>
        <dbReference type="EMBL" id="GBF09522.1"/>
    </source>
</evidence>
<comment type="subunit">
    <text evidence="1">Monomer.</text>
</comment>